<protein>
    <recommendedName>
        <fullName evidence="2">ATP synthase subunit s-like protein</fullName>
    </recommendedName>
</protein>
<reference evidence="3" key="2">
    <citation type="submission" date="2022-10" db="EMBL/GenBank/DDBJ databases">
        <authorList>
            <consortium name="ENA_rothamsted_submissions"/>
            <consortium name="culmorum"/>
            <person name="King R."/>
        </authorList>
    </citation>
    <scope>NUCLEOTIDE SEQUENCE</scope>
</reference>
<proteinExistence type="inferred from homology"/>
<evidence type="ECO:0000313" key="3">
    <source>
        <dbReference type="EMBL" id="CAH1179384.1"/>
    </source>
</evidence>
<dbReference type="SUPFAM" id="SSF52047">
    <property type="entry name" value="RNI-like"/>
    <property type="match status" value="1"/>
</dbReference>
<evidence type="ECO:0000256" key="1">
    <source>
        <dbReference type="ARBA" id="ARBA00006901"/>
    </source>
</evidence>
<dbReference type="Proteomes" id="UP001153737">
    <property type="component" value="Chromosome 8"/>
</dbReference>
<dbReference type="EMBL" id="OU896714">
    <property type="protein sequence ID" value="CAH1179384.1"/>
    <property type="molecule type" value="Genomic_DNA"/>
</dbReference>
<evidence type="ECO:0000256" key="2">
    <source>
        <dbReference type="ARBA" id="ARBA00076566"/>
    </source>
</evidence>
<keyword evidence="4" id="KW-1185">Reference proteome</keyword>
<sequence length="287" mass="33954">MLNLYKNIRISHQPVLKQCICKLSSDRDTNSPRKIIPQDDEVMPRVYDKKEIDKLKWRTPWHQKEGEHYSFLRTFYKEDSKRRLLQRLQTPIDLSPSGIKKWWANKTELKEIILQSYIPERNQTLGNELAAAHFIVHRGGAIKFFDEDVWIKANEMNEYTLPRFFDEDKFLQAIDCADMKLHYEGLVNLRGLKNVEWLSLNGCEHMDDWCLDMISNIFSHSLLYLDLRNCSNISDKGIGALYKMEKLKILYLDDFLRSTTYELTCLLLQEIRPDLDIRSDPVTFDLS</sequence>
<organism evidence="3 4">
    <name type="scientific">Phaedon cochleariae</name>
    <name type="common">Mustard beetle</name>
    <dbReference type="NCBI Taxonomy" id="80249"/>
    <lineage>
        <taxon>Eukaryota</taxon>
        <taxon>Metazoa</taxon>
        <taxon>Ecdysozoa</taxon>
        <taxon>Arthropoda</taxon>
        <taxon>Hexapoda</taxon>
        <taxon>Insecta</taxon>
        <taxon>Pterygota</taxon>
        <taxon>Neoptera</taxon>
        <taxon>Endopterygota</taxon>
        <taxon>Coleoptera</taxon>
        <taxon>Polyphaga</taxon>
        <taxon>Cucujiformia</taxon>
        <taxon>Chrysomeloidea</taxon>
        <taxon>Chrysomelidae</taxon>
        <taxon>Chrysomelinae</taxon>
        <taxon>Chrysomelini</taxon>
        <taxon>Phaedon</taxon>
    </lineage>
</organism>
<dbReference type="InterPro" id="IPR032675">
    <property type="entry name" value="LRR_dom_sf"/>
</dbReference>
<gene>
    <name evidence="3" type="ORF">PHAECO_LOCUS12252</name>
</gene>
<accession>A0A9P0DPQ2</accession>
<dbReference type="AlphaFoldDB" id="A0A9P0DPQ2"/>
<dbReference type="FunFam" id="3.80.10.10:FF:000168">
    <property type="entry name" value="Distal membrane arm assembly complex 2"/>
    <property type="match status" value="1"/>
</dbReference>
<comment type="similarity">
    <text evidence="1">Belongs to the ATP synthase subunit s family.</text>
</comment>
<dbReference type="OrthoDB" id="288203at2759"/>
<dbReference type="Gene3D" id="3.80.10.10">
    <property type="entry name" value="Ribonuclease Inhibitor"/>
    <property type="match status" value="1"/>
</dbReference>
<evidence type="ECO:0000313" key="4">
    <source>
        <dbReference type="Proteomes" id="UP001153737"/>
    </source>
</evidence>
<reference evidence="3" key="1">
    <citation type="submission" date="2022-01" db="EMBL/GenBank/DDBJ databases">
        <authorList>
            <person name="King R."/>
        </authorList>
    </citation>
    <scope>NUCLEOTIDE SEQUENCE</scope>
</reference>
<name>A0A9P0DPQ2_PHACE</name>